<keyword evidence="2" id="KW-0723">Serine/threonine-protein kinase</keyword>
<evidence type="ECO:0000256" key="6">
    <source>
        <dbReference type="ARBA" id="ARBA00022840"/>
    </source>
</evidence>
<dbReference type="InterPro" id="IPR000719">
    <property type="entry name" value="Prot_kinase_dom"/>
</dbReference>
<evidence type="ECO:0000313" key="9">
    <source>
        <dbReference type="Proteomes" id="UP001151532"/>
    </source>
</evidence>
<evidence type="ECO:0000256" key="2">
    <source>
        <dbReference type="ARBA" id="ARBA00022527"/>
    </source>
</evidence>
<dbReference type="InterPro" id="IPR050205">
    <property type="entry name" value="CDPK_Ser/Thr_kinases"/>
</dbReference>
<evidence type="ECO:0000313" key="8">
    <source>
        <dbReference type="EMBL" id="KAJ6734423.1"/>
    </source>
</evidence>
<dbReference type="GO" id="GO:0005524">
    <property type="term" value="F:ATP binding"/>
    <property type="evidence" value="ECO:0007669"/>
    <property type="project" value="UniProtKB-KW"/>
</dbReference>
<evidence type="ECO:0000259" key="7">
    <source>
        <dbReference type="PROSITE" id="PS50011"/>
    </source>
</evidence>
<protein>
    <submittedName>
        <fullName evidence="8">SERINE/THREONINE-PROTEIN KINASE PEPKR2-LIKE ISOFORM X1</fullName>
    </submittedName>
</protein>
<dbReference type="Gene3D" id="1.10.510.10">
    <property type="entry name" value="Transferase(Phosphotransferase) domain 1"/>
    <property type="match status" value="1"/>
</dbReference>
<feature type="domain" description="Protein kinase" evidence="7">
    <location>
        <begin position="5"/>
        <end position="253"/>
    </location>
</feature>
<keyword evidence="9" id="KW-1185">Reference proteome</keyword>
<evidence type="ECO:0000256" key="4">
    <source>
        <dbReference type="ARBA" id="ARBA00022741"/>
    </source>
</evidence>
<keyword evidence="4" id="KW-0547">Nucleotide-binding</keyword>
<keyword evidence="5 8" id="KW-0418">Kinase</keyword>
<dbReference type="GO" id="GO:0004674">
    <property type="term" value="F:protein serine/threonine kinase activity"/>
    <property type="evidence" value="ECO:0007669"/>
    <property type="project" value="UniProtKB-KW"/>
</dbReference>
<dbReference type="EMBL" id="JAPFFK010000011">
    <property type="protein sequence ID" value="KAJ6734423.1"/>
    <property type="molecule type" value="Genomic_DNA"/>
</dbReference>
<dbReference type="SUPFAM" id="SSF56112">
    <property type="entry name" value="Protein kinase-like (PK-like)"/>
    <property type="match status" value="1"/>
</dbReference>
<evidence type="ECO:0000256" key="5">
    <source>
        <dbReference type="ARBA" id="ARBA00022777"/>
    </source>
</evidence>
<name>A0A9Q0UR81_SALPP</name>
<dbReference type="OrthoDB" id="1738954at2759"/>
<gene>
    <name evidence="8" type="ORF">OIU79_001645</name>
</gene>
<keyword evidence="3" id="KW-0808">Transferase</keyword>
<dbReference type="InterPro" id="IPR011009">
    <property type="entry name" value="Kinase-like_dom_sf"/>
</dbReference>
<reference evidence="8" key="1">
    <citation type="submission" date="2022-11" db="EMBL/GenBank/DDBJ databases">
        <authorList>
            <person name="Hyden B.L."/>
            <person name="Feng K."/>
            <person name="Yates T."/>
            <person name="Jawdy S."/>
            <person name="Smart L.B."/>
            <person name="Muchero W."/>
        </authorList>
    </citation>
    <scope>NUCLEOTIDE SEQUENCE</scope>
    <source>
        <tissue evidence="8">Shoot tip</tissue>
    </source>
</reference>
<dbReference type="Gene3D" id="3.30.200.20">
    <property type="entry name" value="Phosphorylase Kinase, domain 1"/>
    <property type="match status" value="1"/>
</dbReference>
<comment type="caution">
    <text evidence="8">The sequence shown here is derived from an EMBL/GenBank/DDBJ whole genome shotgun (WGS) entry which is preliminary data.</text>
</comment>
<reference evidence="8" key="2">
    <citation type="journal article" date="2023" name="Int. J. Mol. Sci.">
        <title>De Novo Assembly and Annotation of 11 Diverse Shrub Willow (Salix) Genomes Reveals Novel Gene Organization in Sex-Linked Regions.</title>
        <authorList>
            <person name="Hyden B."/>
            <person name="Feng K."/>
            <person name="Yates T.B."/>
            <person name="Jawdy S."/>
            <person name="Cereghino C."/>
            <person name="Smart L.B."/>
            <person name="Muchero W."/>
        </authorList>
    </citation>
    <scope>NUCLEOTIDE SEQUENCE</scope>
    <source>
        <tissue evidence="8">Shoot tip</tissue>
    </source>
</reference>
<comment type="similarity">
    <text evidence="1">Belongs to the protein kinase superfamily. CAMK Ser/Thr protein kinase family. CaMK subfamily.</text>
</comment>
<accession>A0A9Q0UR81</accession>
<evidence type="ECO:0000256" key="1">
    <source>
        <dbReference type="ARBA" id="ARBA00005354"/>
    </source>
</evidence>
<keyword evidence="6" id="KW-0067">ATP-binding</keyword>
<dbReference type="Pfam" id="PF00069">
    <property type="entry name" value="Pkinase"/>
    <property type="match status" value="2"/>
</dbReference>
<dbReference type="Proteomes" id="UP001151532">
    <property type="component" value="Chromosome 17"/>
</dbReference>
<organism evidence="8 9">
    <name type="scientific">Salix purpurea</name>
    <name type="common">Purple osier willow</name>
    <dbReference type="NCBI Taxonomy" id="77065"/>
    <lineage>
        <taxon>Eukaryota</taxon>
        <taxon>Viridiplantae</taxon>
        <taxon>Streptophyta</taxon>
        <taxon>Embryophyta</taxon>
        <taxon>Tracheophyta</taxon>
        <taxon>Spermatophyta</taxon>
        <taxon>Magnoliopsida</taxon>
        <taxon>eudicotyledons</taxon>
        <taxon>Gunneridae</taxon>
        <taxon>Pentapetalae</taxon>
        <taxon>rosids</taxon>
        <taxon>fabids</taxon>
        <taxon>Malpighiales</taxon>
        <taxon>Salicaceae</taxon>
        <taxon>Saliceae</taxon>
        <taxon>Salix</taxon>
    </lineage>
</organism>
<dbReference type="PROSITE" id="PS50011">
    <property type="entry name" value="PROTEIN_KINASE_DOM"/>
    <property type="match status" value="1"/>
</dbReference>
<sequence length="253" mass="27825">MEQEYDLGAYIGQGKFGSVVLCRSKVTGEEFACEMLRKGEEPVHLEVENMQHLSGHSGVVTLKAVDEDLESFYLVMELCPEGRLLDKMCSVQSTELFQLFQCSVQSTELFQLFQLSNMVMTGALFFGTLSQRLYSLQPSGQMKLADFGLAVRDVICLLHAYKGFPISSAFFTSSIPVSFPLSGQSLRGAVGSPAYVAPEVLAGDYSEKVDIWSAGVLLHALLVGMLPFQGDSLEAVFEAIEKVSLHKIWLLIC</sequence>
<dbReference type="PANTHER" id="PTHR24349">
    <property type="entry name" value="SERINE/THREONINE-PROTEIN KINASE"/>
    <property type="match status" value="1"/>
</dbReference>
<evidence type="ECO:0000256" key="3">
    <source>
        <dbReference type="ARBA" id="ARBA00022679"/>
    </source>
</evidence>
<proteinExistence type="inferred from homology"/>
<dbReference type="AlphaFoldDB" id="A0A9Q0UR81"/>